<dbReference type="HAMAP" id="MF_00014">
    <property type="entry name" value="Ribosome_mat_RimM"/>
    <property type="match status" value="1"/>
</dbReference>
<keyword evidence="2 5" id="KW-0690">Ribosome biogenesis</keyword>
<name>A0A401ZZM8_9CHLR</name>
<dbReference type="Pfam" id="PF24986">
    <property type="entry name" value="PRC_RimM"/>
    <property type="match status" value="1"/>
</dbReference>
<dbReference type="InterPro" id="IPR002676">
    <property type="entry name" value="RimM_N"/>
</dbReference>
<dbReference type="AlphaFoldDB" id="A0A401ZZM8"/>
<accession>A0A401ZZM8</accession>
<dbReference type="Gene3D" id="2.30.30.240">
    <property type="entry name" value="PRC-barrel domain"/>
    <property type="match status" value="1"/>
</dbReference>
<dbReference type="InterPro" id="IPR011961">
    <property type="entry name" value="RimM"/>
</dbReference>
<dbReference type="Gene3D" id="2.40.30.60">
    <property type="entry name" value="RimM"/>
    <property type="match status" value="1"/>
</dbReference>
<comment type="function">
    <text evidence="5">An accessory protein needed during the final step in the assembly of 30S ribosomal subunit, possibly for assembly of the head region. Essential for efficient processing of 16S rRNA. May be needed both before and after RbfA during the maturation of 16S rRNA. It has affinity for free ribosomal 30S subunits but not for 70S ribosomes.</text>
</comment>
<evidence type="ECO:0000256" key="3">
    <source>
        <dbReference type="ARBA" id="ARBA00022552"/>
    </source>
</evidence>
<dbReference type="Proteomes" id="UP000287352">
    <property type="component" value="Unassembled WGS sequence"/>
</dbReference>
<dbReference type="InterPro" id="IPR056792">
    <property type="entry name" value="PRC_RimM"/>
</dbReference>
<comment type="subunit">
    <text evidence="5">Binds ribosomal protein uS19.</text>
</comment>
<comment type="domain">
    <text evidence="5">The PRC barrel domain binds ribosomal protein uS19.</text>
</comment>
<dbReference type="InterPro" id="IPR011033">
    <property type="entry name" value="PRC_barrel-like_sf"/>
</dbReference>
<dbReference type="OrthoDB" id="9810331at2"/>
<dbReference type="GO" id="GO:0005737">
    <property type="term" value="C:cytoplasm"/>
    <property type="evidence" value="ECO:0007669"/>
    <property type="project" value="UniProtKB-SubCell"/>
</dbReference>
<comment type="caution">
    <text evidence="8">The sequence shown here is derived from an EMBL/GenBank/DDBJ whole genome shotgun (WGS) entry which is preliminary data.</text>
</comment>
<gene>
    <name evidence="5 8" type="primary">rimM</name>
    <name evidence="8" type="ORF">KTT_21890</name>
</gene>
<protein>
    <recommendedName>
        <fullName evidence="5">Ribosome maturation factor RimM</fullName>
    </recommendedName>
</protein>
<dbReference type="InterPro" id="IPR009000">
    <property type="entry name" value="Transl_B-barrel_sf"/>
</dbReference>
<reference evidence="9" key="1">
    <citation type="submission" date="2018-12" db="EMBL/GenBank/DDBJ databases">
        <title>Tengunoibacter tsumagoiensis gen. nov., sp. nov., Dictyobacter kobayashii sp. nov., D. alpinus sp. nov., and D. joshuensis sp. nov. and description of Dictyobacteraceae fam. nov. within the order Ktedonobacterales isolated from Tengu-no-mugimeshi.</title>
        <authorList>
            <person name="Wang C.M."/>
            <person name="Zheng Y."/>
            <person name="Sakai Y."/>
            <person name="Toyoda A."/>
            <person name="Minakuchi Y."/>
            <person name="Abe K."/>
            <person name="Yokota A."/>
            <person name="Yabe S."/>
        </authorList>
    </citation>
    <scope>NUCLEOTIDE SEQUENCE [LARGE SCALE GENOMIC DNA]</scope>
    <source>
        <strain evidence="9">Uno3</strain>
    </source>
</reference>
<proteinExistence type="inferred from homology"/>
<keyword evidence="9" id="KW-1185">Reference proteome</keyword>
<dbReference type="GO" id="GO:0043022">
    <property type="term" value="F:ribosome binding"/>
    <property type="evidence" value="ECO:0007669"/>
    <property type="project" value="InterPro"/>
</dbReference>
<sequence length="186" mass="20912">MHMKDTTEWATIGTIVAPFGIRGEMKVFPLSDVPDRFAALRTIYFSSDYSAHKIDAVRPYKANMLVVKLADLHDATAVEQLRNVALLIPVSEMAQLPPDSYYHHDIVGLQVITVSGRELGKIIDIMQTGSNDVYVIKGHDGKQILIPALKDVVKQIDLIRHVMYIDPMKGLLDDEPDEEIDEDEQQ</sequence>
<evidence type="ECO:0000256" key="2">
    <source>
        <dbReference type="ARBA" id="ARBA00022517"/>
    </source>
</evidence>
<evidence type="ECO:0000313" key="8">
    <source>
        <dbReference type="EMBL" id="GCE12330.1"/>
    </source>
</evidence>
<dbReference type="GO" id="GO:0005840">
    <property type="term" value="C:ribosome"/>
    <property type="evidence" value="ECO:0007669"/>
    <property type="project" value="InterPro"/>
</dbReference>
<organism evidence="8 9">
    <name type="scientific">Tengunoibacter tsumagoiensis</name>
    <dbReference type="NCBI Taxonomy" id="2014871"/>
    <lineage>
        <taxon>Bacteria</taxon>
        <taxon>Bacillati</taxon>
        <taxon>Chloroflexota</taxon>
        <taxon>Ktedonobacteria</taxon>
        <taxon>Ktedonobacterales</taxon>
        <taxon>Dictyobacteraceae</taxon>
        <taxon>Tengunoibacter</taxon>
    </lineage>
</organism>
<dbReference type="EMBL" id="BIFR01000001">
    <property type="protein sequence ID" value="GCE12330.1"/>
    <property type="molecule type" value="Genomic_DNA"/>
</dbReference>
<dbReference type="NCBIfam" id="TIGR02273">
    <property type="entry name" value="16S_RimM"/>
    <property type="match status" value="1"/>
</dbReference>
<dbReference type="PANTHER" id="PTHR33692:SF1">
    <property type="entry name" value="RIBOSOME MATURATION FACTOR RIMM"/>
    <property type="match status" value="1"/>
</dbReference>
<dbReference type="SUPFAM" id="SSF50447">
    <property type="entry name" value="Translation proteins"/>
    <property type="match status" value="1"/>
</dbReference>
<dbReference type="InterPro" id="IPR036976">
    <property type="entry name" value="RimM_N_sf"/>
</dbReference>
<comment type="subcellular location">
    <subcellularLocation>
        <location evidence="5">Cytoplasm</location>
    </subcellularLocation>
</comment>
<feature type="domain" description="RimM N-terminal" evidence="6">
    <location>
        <begin position="11"/>
        <end position="91"/>
    </location>
</feature>
<keyword evidence="1 5" id="KW-0963">Cytoplasm</keyword>
<keyword evidence="4 5" id="KW-0143">Chaperone</keyword>
<evidence type="ECO:0000259" key="6">
    <source>
        <dbReference type="Pfam" id="PF01782"/>
    </source>
</evidence>
<comment type="similarity">
    <text evidence="5">Belongs to the RimM family.</text>
</comment>
<evidence type="ECO:0000313" key="9">
    <source>
        <dbReference type="Proteomes" id="UP000287352"/>
    </source>
</evidence>
<keyword evidence="3 5" id="KW-0698">rRNA processing</keyword>
<evidence type="ECO:0000256" key="5">
    <source>
        <dbReference type="HAMAP-Rule" id="MF_00014"/>
    </source>
</evidence>
<evidence type="ECO:0000259" key="7">
    <source>
        <dbReference type="Pfam" id="PF24986"/>
    </source>
</evidence>
<dbReference type="GO" id="GO:0006364">
    <property type="term" value="P:rRNA processing"/>
    <property type="evidence" value="ECO:0007669"/>
    <property type="project" value="UniProtKB-UniRule"/>
</dbReference>
<dbReference type="PANTHER" id="PTHR33692">
    <property type="entry name" value="RIBOSOME MATURATION FACTOR RIMM"/>
    <property type="match status" value="1"/>
</dbReference>
<feature type="domain" description="Ribosome maturation factor RimM PRC barrel" evidence="7">
    <location>
        <begin position="103"/>
        <end position="169"/>
    </location>
</feature>
<evidence type="ECO:0000256" key="4">
    <source>
        <dbReference type="ARBA" id="ARBA00023186"/>
    </source>
</evidence>
<dbReference type="SUPFAM" id="SSF50346">
    <property type="entry name" value="PRC-barrel domain"/>
    <property type="match status" value="1"/>
</dbReference>
<evidence type="ECO:0000256" key="1">
    <source>
        <dbReference type="ARBA" id="ARBA00022490"/>
    </source>
</evidence>
<dbReference type="GO" id="GO:0042274">
    <property type="term" value="P:ribosomal small subunit biogenesis"/>
    <property type="evidence" value="ECO:0007669"/>
    <property type="project" value="UniProtKB-UniRule"/>
</dbReference>
<dbReference type="Pfam" id="PF01782">
    <property type="entry name" value="RimM"/>
    <property type="match status" value="1"/>
</dbReference>